<reference evidence="1" key="1">
    <citation type="submission" date="2023-06" db="EMBL/GenBank/DDBJ databases">
        <authorList>
            <person name="Kurt Z."/>
        </authorList>
    </citation>
    <scope>NUCLEOTIDE SEQUENCE</scope>
</reference>
<dbReference type="Proteomes" id="UP001642409">
    <property type="component" value="Unassembled WGS sequence"/>
</dbReference>
<evidence type="ECO:0000313" key="1">
    <source>
        <dbReference type="EMBL" id="CAI9917840.1"/>
    </source>
</evidence>
<protein>
    <submittedName>
        <fullName evidence="2">Hypothetical_protein</fullName>
    </submittedName>
</protein>
<name>A0AA86NE38_9EUKA</name>
<sequence length="186" mass="21495">MYQEYASEGASMVDLVLPKEKSDVTSILNLNYMQNRIMINIFDGFAILTDFQTGADVDVEIDQHNTNLQYIELGGFGLQFSQSLVQQHFGNIYEEQTALYTQFIKQMKYPCYLEEILKIIPFKLILQQVQSQISSKLQAITDSLTNLRYNVVQKQLQASELVKTQINIYHRMTLSLESFVECQVNQ</sequence>
<evidence type="ECO:0000313" key="3">
    <source>
        <dbReference type="Proteomes" id="UP001642409"/>
    </source>
</evidence>
<proteinExistence type="predicted"/>
<reference evidence="2 3" key="2">
    <citation type="submission" date="2024-07" db="EMBL/GenBank/DDBJ databases">
        <authorList>
            <person name="Akdeniz Z."/>
        </authorList>
    </citation>
    <scope>NUCLEOTIDE SEQUENCE [LARGE SCALE GENOMIC DNA]</scope>
</reference>
<keyword evidence="3" id="KW-1185">Reference proteome</keyword>
<comment type="caution">
    <text evidence="1">The sequence shown here is derived from an EMBL/GenBank/DDBJ whole genome shotgun (WGS) entry which is preliminary data.</text>
</comment>
<dbReference type="EMBL" id="CATOUU010000142">
    <property type="protein sequence ID" value="CAI9917840.1"/>
    <property type="molecule type" value="Genomic_DNA"/>
</dbReference>
<evidence type="ECO:0000313" key="2">
    <source>
        <dbReference type="EMBL" id="CAL6100351.1"/>
    </source>
</evidence>
<gene>
    <name evidence="1" type="ORF">HINF_LOCUS5485</name>
    <name evidence="2" type="ORF">HINF_LOCUS70516</name>
</gene>
<accession>A0AA86NE38</accession>
<dbReference type="EMBL" id="CAXDID020000529">
    <property type="protein sequence ID" value="CAL6100351.1"/>
    <property type="molecule type" value="Genomic_DNA"/>
</dbReference>
<dbReference type="AlphaFoldDB" id="A0AA86NE38"/>
<organism evidence="1">
    <name type="scientific">Hexamita inflata</name>
    <dbReference type="NCBI Taxonomy" id="28002"/>
    <lineage>
        <taxon>Eukaryota</taxon>
        <taxon>Metamonada</taxon>
        <taxon>Diplomonadida</taxon>
        <taxon>Hexamitidae</taxon>
        <taxon>Hexamitinae</taxon>
        <taxon>Hexamita</taxon>
    </lineage>
</organism>